<protein>
    <submittedName>
        <fullName evidence="5">DUF28-domain-containing protein</fullName>
    </submittedName>
</protein>
<name>A0A6A6RZ42_9PLEO</name>
<dbReference type="FunFam" id="1.10.10.200:FF:000002">
    <property type="entry name" value="Probable transcriptional regulatory protein CLM62_37755"/>
    <property type="match status" value="1"/>
</dbReference>
<dbReference type="AlphaFoldDB" id="A0A6A6RZ42"/>
<evidence type="ECO:0000256" key="2">
    <source>
        <dbReference type="ARBA" id="ARBA00008724"/>
    </source>
</evidence>
<evidence type="ECO:0000313" key="5">
    <source>
        <dbReference type="EMBL" id="KAF2640816.1"/>
    </source>
</evidence>
<gene>
    <name evidence="5" type="ORF">P280DRAFT_469521</name>
</gene>
<dbReference type="PANTHER" id="PTHR12532">
    <property type="entry name" value="TRANSLATIONAL ACTIVATOR OF CYTOCHROME C OXIDASE 1"/>
    <property type="match status" value="1"/>
</dbReference>
<dbReference type="GO" id="GO:0005739">
    <property type="term" value="C:mitochondrion"/>
    <property type="evidence" value="ECO:0007669"/>
    <property type="project" value="UniProtKB-SubCell"/>
</dbReference>
<dbReference type="Gene3D" id="1.10.10.200">
    <property type="match status" value="1"/>
</dbReference>
<dbReference type="Pfam" id="PF01709">
    <property type="entry name" value="Transcrip_reg"/>
    <property type="match status" value="1"/>
</dbReference>
<dbReference type="PANTHER" id="PTHR12532:SF0">
    <property type="entry name" value="TRANSLATIONAL ACTIVATOR OF CYTOCHROME C OXIDASE 1"/>
    <property type="match status" value="1"/>
</dbReference>
<sequence>MAAPFRRLLRPSSFSSPQCACRSGPRSEQARCFGISPAAWSGHSKWSSIKHDKGRADAAKSKQRSLITRDITSAVKLGGPDPNMNPRLALSIATAKKSAVPKASIEAALARGQGLSTSGAALENVTLEVMLPPALGALAMLIECQTDNRHRTLVELRILIKDAGGSVSPVGYMFEKKGRITFAPKDGVGVDEVLEPALDAGALDVIEDEEGRVVLYVEPAQTKSTGEALAQSLGIEIAQNEIIYDANEETKVALDANEVAHGLGNLLDALSEINGMQGVYLNWAKGAIDEGPWAELQSKADV</sequence>
<dbReference type="Proteomes" id="UP000799753">
    <property type="component" value="Unassembled WGS sequence"/>
</dbReference>
<dbReference type="Pfam" id="PF20772">
    <property type="entry name" value="TACO1_YebC_N"/>
    <property type="match status" value="1"/>
</dbReference>
<dbReference type="SUPFAM" id="SSF75625">
    <property type="entry name" value="YebC-like"/>
    <property type="match status" value="1"/>
</dbReference>
<dbReference type="OrthoDB" id="2017544at2759"/>
<dbReference type="EMBL" id="MU006784">
    <property type="protein sequence ID" value="KAF2640816.1"/>
    <property type="molecule type" value="Genomic_DNA"/>
</dbReference>
<dbReference type="InterPro" id="IPR002876">
    <property type="entry name" value="Transcrip_reg_TACO1-like"/>
</dbReference>
<feature type="domain" description="TACO1/YebC-like second and third" evidence="3">
    <location>
        <begin position="123"/>
        <end position="283"/>
    </location>
</feature>
<evidence type="ECO:0000259" key="3">
    <source>
        <dbReference type="Pfam" id="PF01709"/>
    </source>
</evidence>
<evidence type="ECO:0000259" key="4">
    <source>
        <dbReference type="Pfam" id="PF20772"/>
    </source>
</evidence>
<dbReference type="HAMAP" id="MF_00693">
    <property type="entry name" value="Transcrip_reg_TACO1"/>
    <property type="match status" value="1"/>
</dbReference>
<dbReference type="InterPro" id="IPR049083">
    <property type="entry name" value="TACO1_YebC_N"/>
</dbReference>
<dbReference type="InterPro" id="IPR029072">
    <property type="entry name" value="YebC-like"/>
</dbReference>
<reference evidence="5" key="1">
    <citation type="journal article" date="2020" name="Stud. Mycol.">
        <title>101 Dothideomycetes genomes: a test case for predicting lifestyles and emergence of pathogens.</title>
        <authorList>
            <person name="Haridas S."/>
            <person name="Albert R."/>
            <person name="Binder M."/>
            <person name="Bloem J."/>
            <person name="Labutti K."/>
            <person name="Salamov A."/>
            <person name="Andreopoulos B."/>
            <person name="Baker S."/>
            <person name="Barry K."/>
            <person name="Bills G."/>
            <person name="Bluhm B."/>
            <person name="Cannon C."/>
            <person name="Castanera R."/>
            <person name="Culley D."/>
            <person name="Daum C."/>
            <person name="Ezra D."/>
            <person name="Gonzalez J."/>
            <person name="Henrissat B."/>
            <person name="Kuo A."/>
            <person name="Liang C."/>
            <person name="Lipzen A."/>
            <person name="Lutzoni F."/>
            <person name="Magnuson J."/>
            <person name="Mondo S."/>
            <person name="Nolan M."/>
            <person name="Ohm R."/>
            <person name="Pangilinan J."/>
            <person name="Park H.-J."/>
            <person name="Ramirez L."/>
            <person name="Alfaro M."/>
            <person name="Sun H."/>
            <person name="Tritt A."/>
            <person name="Yoshinaga Y."/>
            <person name="Zwiers L.-H."/>
            <person name="Turgeon B."/>
            <person name="Goodwin S."/>
            <person name="Spatafora J."/>
            <person name="Crous P."/>
            <person name="Grigoriev I."/>
        </authorList>
    </citation>
    <scope>NUCLEOTIDE SEQUENCE</scope>
    <source>
        <strain evidence="5">CBS 473.64</strain>
    </source>
</reference>
<proteinExistence type="inferred from homology"/>
<comment type="similarity">
    <text evidence="2">Belongs to the TACO1 family.</text>
</comment>
<feature type="domain" description="TACO1/YebC-like N-terminal" evidence="4">
    <location>
        <begin position="44"/>
        <end position="114"/>
    </location>
</feature>
<evidence type="ECO:0000256" key="1">
    <source>
        <dbReference type="ARBA" id="ARBA00004173"/>
    </source>
</evidence>
<comment type="subcellular location">
    <subcellularLocation>
        <location evidence="1">Mitochondrion</location>
    </subcellularLocation>
</comment>
<organism evidence="5 6">
    <name type="scientific">Massarina eburnea CBS 473.64</name>
    <dbReference type="NCBI Taxonomy" id="1395130"/>
    <lineage>
        <taxon>Eukaryota</taxon>
        <taxon>Fungi</taxon>
        <taxon>Dikarya</taxon>
        <taxon>Ascomycota</taxon>
        <taxon>Pezizomycotina</taxon>
        <taxon>Dothideomycetes</taxon>
        <taxon>Pleosporomycetidae</taxon>
        <taxon>Pleosporales</taxon>
        <taxon>Massarineae</taxon>
        <taxon>Massarinaceae</taxon>
        <taxon>Massarina</taxon>
    </lineage>
</organism>
<feature type="non-terminal residue" evidence="5">
    <location>
        <position position="1"/>
    </location>
</feature>
<dbReference type="InterPro" id="IPR017856">
    <property type="entry name" value="Integrase-like_N"/>
</dbReference>
<keyword evidence="6" id="KW-1185">Reference proteome</keyword>
<evidence type="ECO:0000313" key="6">
    <source>
        <dbReference type="Proteomes" id="UP000799753"/>
    </source>
</evidence>
<dbReference type="Gene3D" id="3.30.70.980">
    <property type="match status" value="2"/>
</dbReference>
<accession>A0A6A6RZ42</accession>
<dbReference type="InterPro" id="IPR048300">
    <property type="entry name" value="TACO1_YebC-like_2nd/3rd_dom"/>
</dbReference>
<dbReference type="InterPro" id="IPR026564">
    <property type="entry name" value="Transcrip_reg_TACO1-like_dom3"/>
</dbReference>